<evidence type="ECO:0000313" key="12">
    <source>
        <dbReference type="Proteomes" id="UP001159427"/>
    </source>
</evidence>
<evidence type="ECO:0000259" key="10">
    <source>
        <dbReference type="PROSITE" id="PS51157"/>
    </source>
</evidence>
<evidence type="ECO:0000256" key="3">
    <source>
        <dbReference type="ARBA" id="ARBA00022737"/>
    </source>
</evidence>
<evidence type="ECO:0000256" key="4">
    <source>
        <dbReference type="ARBA" id="ARBA00022771"/>
    </source>
</evidence>
<dbReference type="Gene3D" id="1.20.1280.50">
    <property type="match status" value="1"/>
</dbReference>
<dbReference type="SMART" id="SM00256">
    <property type="entry name" value="FBOX"/>
    <property type="match status" value="1"/>
</dbReference>
<dbReference type="PROSITE" id="PS50181">
    <property type="entry name" value="FBOX"/>
    <property type="match status" value="1"/>
</dbReference>
<reference evidence="11 12" key="1">
    <citation type="submission" date="2022-05" db="EMBL/GenBank/DDBJ databases">
        <authorList>
            <consortium name="Genoscope - CEA"/>
            <person name="William W."/>
        </authorList>
    </citation>
    <scope>NUCLEOTIDE SEQUENCE [LARGE SCALE GENOMIC DNA]</scope>
</reference>
<dbReference type="Proteomes" id="UP001159427">
    <property type="component" value="Unassembled WGS sequence"/>
</dbReference>
<feature type="domain" description="F-box" evidence="9">
    <location>
        <begin position="128"/>
        <end position="174"/>
    </location>
</feature>
<keyword evidence="4" id="KW-0863">Zinc-finger</keyword>
<comment type="caution">
    <text evidence="11">The sequence shown here is derived from an EMBL/GenBank/DDBJ whole genome shotgun (WGS) entry which is preliminary data.</text>
</comment>
<keyword evidence="6" id="KW-0862">Zinc</keyword>
<sequence length="903" mass="100030">MKESSSFPLHENNPLAMSSSKRPRLCTEYYRKTKASSSNTQSSSARRGKPRRKCNAQEHLFLENDCEAEKTKIEWRSQKSFDSSPSHLTRNQAKTCLRSQSYVGKRTRSSNQFNARIREQIRQEENLECYIEAIPDEVLLLICSYLKEKDLCRLAQTCSRLNTLSQDGCLWRSLYSQVFDMRKPLVKTFEGFYIEQEPKDDLCWKKCLSSLYRAHHVHPALAKQKKLNPTRFTGRQIKYHETINEALEAVPYDGVIIVHQGVYDEHLSINKPVAIIGAIGSDEVVIQSSSSTVVSFTSGSSCAFLGHLTLKNCPSSESQPIRLGCVEVVDECSPTVYNCRLTSLADAGATVYVHGRGARPTLSQCVISDSENVGIFVTDGAQGTYEDCEITNMKLAGVWVRNHASPVMRRNKVHHGRDVGFFIFDYGLGYYEGNDVHNNRIAGFEIRSGANPTVVGCRIHHGMTGGIYCHDDARGEFLENKIYSNTYAGVWITSQSNPTIKNNEIYDGHQGGVYVFGEGRGLIEGNNIHDNALAGIQIRTKSNPIVRCNRIHSGLHGGIYVHEDGMGLIEDNEINNNTLAGVWITTGSTPTLRHNRIHSGKQVGVYFYDGGCGVLEENEIFNHKYSGIQIRSGSNPCIRRNKIWGGQNGGVLVYNGGLGLLEENEIFDNAMAGVWIKTESDPVLRRNKIHHGREGGVCVFNSGKGILENNDIFRNALTGVLISTASFPVLKSNRIFDGGAAGIEITNSAGGVLEENEVFNNRFDGICLATGVKPQLNNNKVHSNRREVEKAIESCRCLFQVSGNTCYPMHDFYRCTTCGTSEGYAICVSCVKGCHDGHDVEFVRRDRFFCDCGAGSSGVLCKLISGKCFSVASSRTQTVRVASGGHTETQAQEESRNHSLCTS</sequence>
<gene>
    <name evidence="11" type="ORF">PEVE_00042751</name>
</gene>
<dbReference type="NCBIfam" id="TIGR03804">
    <property type="entry name" value="para_beta_helix"/>
    <property type="match status" value="3"/>
</dbReference>
<dbReference type="Pfam" id="PF02207">
    <property type="entry name" value="zf-UBR"/>
    <property type="match status" value="1"/>
</dbReference>
<evidence type="ECO:0000256" key="2">
    <source>
        <dbReference type="ARBA" id="ARBA00022723"/>
    </source>
</evidence>
<evidence type="ECO:0008006" key="13">
    <source>
        <dbReference type="Google" id="ProtNLM"/>
    </source>
</evidence>
<proteinExistence type="predicted"/>
<feature type="domain" description="UBR-type" evidence="10">
    <location>
        <begin position="793"/>
        <end position="866"/>
    </location>
</feature>
<dbReference type="InterPro" id="IPR012334">
    <property type="entry name" value="Pectin_lyas_fold"/>
</dbReference>
<dbReference type="InterPro" id="IPR011050">
    <property type="entry name" value="Pectin_lyase_fold/virulence"/>
</dbReference>
<dbReference type="EMBL" id="CALNXI010000085">
    <property type="protein sequence ID" value="CAH3018382.1"/>
    <property type="molecule type" value="Genomic_DNA"/>
</dbReference>
<evidence type="ECO:0000256" key="8">
    <source>
        <dbReference type="SAM" id="MobiDB-lite"/>
    </source>
</evidence>
<dbReference type="SUPFAM" id="SSF51126">
    <property type="entry name" value="Pectin lyase-like"/>
    <property type="match status" value="4"/>
</dbReference>
<name>A0ABN8LPN1_9CNID</name>
<evidence type="ECO:0000259" key="9">
    <source>
        <dbReference type="PROSITE" id="PS50181"/>
    </source>
</evidence>
<dbReference type="CDD" id="cd19676">
    <property type="entry name" value="UBR-box_UBR6_FBXO11"/>
    <property type="match status" value="1"/>
</dbReference>
<keyword evidence="12" id="KW-1185">Reference proteome</keyword>
<dbReference type="InterPro" id="IPR036047">
    <property type="entry name" value="F-box-like_dom_sf"/>
</dbReference>
<dbReference type="InterPro" id="IPR051550">
    <property type="entry name" value="SCF-Subunits/Alg-Epimerases"/>
</dbReference>
<dbReference type="PROSITE" id="PS51157">
    <property type="entry name" value="ZF_UBR"/>
    <property type="match status" value="1"/>
</dbReference>
<dbReference type="PANTHER" id="PTHR22990">
    <property type="entry name" value="F-BOX ONLY PROTEIN"/>
    <property type="match status" value="1"/>
</dbReference>
<dbReference type="InterPro" id="IPR006626">
    <property type="entry name" value="PbH1"/>
</dbReference>
<evidence type="ECO:0000256" key="1">
    <source>
        <dbReference type="ARBA" id="ARBA00004906"/>
    </source>
</evidence>
<dbReference type="InterPro" id="IPR039448">
    <property type="entry name" value="Beta_helix"/>
</dbReference>
<comment type="pathway">
    <text evidence="1">Protein modification; protein ubiquitination.</text>
</comment>
<evidence type="ECO:0000256" key="7">
    <source>
        <dbReference type="PROSITE-ProRule" id="PRU00508"/>
    </source>
</evidence>
<dbReference type="Pfam" id="PF12937">
    <property type="entry name" value="F-box-like"/>
    <property type="match status" value="1"/>
</dbReference>
<dbReference type="InterPro" id="IPR047504">
    <property type="entry name" value="FBXO11_UBR-box"/>
</dbReference>
<keyword evidence="5" id="KW-0833">Ubl conjugation pathway</keyword>
<dbReference type="InterPro" id="IPR001810">
    <property type="entry name" value="F-box_dom"/>
</dbReference>
<dbReference type="SMART" id="SM00396">
    <property type="entry name" value="ZnF_UBR1"/>
    <property type="match status" value="1"/>
</dbReference>
<dbReference type="SMART" id="SM00722">
    <property type="entry name" value="CASH"/>
    <property type="match status" value="3"/>
</dbReference>
<dbReference type="SMART" id="SM00710">
    <property type="entry name" value="PbH1"/>
    <property type="match status" value="18"/>
</dbReference>
<protein>
    <recommendedName>
        <fullName evidence="13">F-box protein 11</fullName>
    </recommendedName>
</protein>
<dbReference type="Gene3D" id="2.160.20.10">
    <property type="entry name" value="Single-stranded right-handed beta-helix, Pectin lyase-like"/>
    <property type="match status" value="4"/>
</dbReference>
<evidence type="ECO:0000256" key="5">
    <source>
        <dbReference type="ARBA" id="ARBA00022786"/>
    </source>
</evidence>
<keyword evidence="3" id="KW-0677">Repeat</keyword>
<evidence type="ECO:0000256" key="6">
    <source>
        <dbReference type="ARBA" id="ARBA00022833"/>
    </source>
</evidence>
<feature type="region of interest" description="Disordered" evidence="8">
    <location>
        <begin position="1"/>
        <end position="54"/>
    </location>
</feature>
<feature type="zinc finger region" description="UBR-type" evidence="7">
    <location>
        <begin position="793"/>
        <end position="866"/>
    </location>
</feature>
<dbReference type="InterPro" id="IPR003126">
    <property type="entry name" value="Znf_UBR"/>
</dbReference>
<dbReference type="Pfam" id="PF13229">
    <property type="entry name" value="Beta_helix"/>
    <property type="match status" value="2"/>
</dbReference>
<evidence type="ECO:0000313" key="11">
    <source>
        <dbReference type="EMBL" id="CAH3018382.1"/>
    </source>
</evidence>
<feature type="region of interest" description="Disordered" evidence="8">
    <location>
        <begin position="882"/>
        <end position="903"/>
    </location>
</feature>
<accession>A0ABN8LPN1</accession>
<dbReference type="InterPro" id="IPR022441">
    <property type="entry name" value="Para_beta_helix_rpt-2"/>
</dbReference>
<dbReference type="InterPro" id="IPR006633">
    <property type="entry name" value="Carb-bd_sugar_hydrolysis-dom"/>
</dbReference>
<dbReference type="PANTHER" id="PTHR22990:SF20">
    <property type="entry name" value="F-BOX ONLY PROTEIN 11"/>
    <property type="match status" value="1"/>
</dbReference>
<keyword evidence="2" id="KW-0479">Metal-binding</keyword>
<organism evidence="11 12">
    <name type="scientific">Porites evermanni</name>
    <dbReference type="NCBI Taxonomy" id="104178"/>
    <lineage>
        <taxon>Eukaryota</taxon>
        <taxon>Metazoa</taxon>
        <taxon>Cnidaria</taxon>
        <taxon>Anthozoa</taxon>
        <taxon>Hexacorallia</taxon>
        <taxon>Scleractinia</taxon>
        <taxon>Fungiina</taxon>
        <taxon>Poritidae</taxon>
        <taxon>Porites</taxon>
    </lineage>
</organism>
<dbReference type="SUPFAM" id="SSF81383">
    <property type="entry name" value="F-box domain"/>
    <property type="match status" value="1"/>
</dbReference>